<keyword evidence="3" id="KW-1185">Reference proteome</keyword>
<reference evidence="2" key="1">
    <citation type="journal article" date="2014" name="Int. J. Syst. Evol. Microbiol.">
        <title>Complete genome sequence of Corynebacterium casei LMG S-19264T (=DSM 44701T), isolated from a smear-ripened cheese.</title>
        <authorList>
            <consortium name="US DOE Joint Genome Institute (JGI-PGF)"/>
            <person name="Walter F."/>
            <person name="Albersmeier A."/>
            <person name="Kalinowski J."/>
            <person name="Ruckert C."/>
        </authorList>
    </citation>
    <scope>NUCLEOTIDE SEQUENCE</scope>
    <source>
        <strain evidence="2">CGMCC 1.12919</strain>
    </source>
</reference>
<gene>
    <name evidence="2" type="ORF">GCM10010994_60870</name>
</gene>
<dbReference type="EMBL" id="BMGG01000022">
    <property type="protein sequence ID" value="GGC94982.1"/>
    <property type="molecule type" value="Genomic_DNA"/>
</dbReference>
<comment type="caution">
    <text evidence="2">The sequence shown here is derived from an EMBL/GenBank/DDBJ whole genome shotgun (WGS) entry which is preliminary data.</text>
</comment>
<evidence type="ECO:0000313" key="3">
    <source>
        <dbReference type="Proteomes" id="UP000637002"/>
    </source>
</evidence>
<accession>A0A916XQ52</accession>
<reference evidence="2" key="2">
    <citation type="submission" date="2020-09" db="EMBL/GenBank/DDBJ databases">
        <authorList>
            <person name="Sun Q."/>
            <person name="Zhou Y."/>
        </authorList>
    </citation>
    <scope>NUCLEOTIDE SEQUENCE</scope>
    <source>
        <strain evidence="2">CGMCC 1.12919</strain>
    </source>
</reference>
<proteinExistence type="predicted"/>
<evidence type="ECO:0000313" key="2">
    <source>
        <dbReference type="EMBL" id="GGC94982.1"/>
    </source>
</evidence>
<keyword evidence="1" id="KW-0472">Membrane</keyword>
<keyword evidence="1" id="KW-0812">Transmembrane</keyword>
<dbReference type="Proteomes" id="UP000637002">
    <property type="component" value="Unassembled WGS sequence"/>
</dbReference>
<feature type="transmembrane region" description="Helical" evidence="1">
    <location>
        <begin position="41"/>
        <end position="64"/>
    </location>
</feature>
<keyword evidence="1" id="KW-1133">Transmembrane helix</keyword>
<organism evidence="2 3">
    <name type="scientific">Chelatococcus reniformis</name>
    <dbReference type="NCBI Taxonomy" id="1494448"/>
    <lineage>
        <taxon>Bacteria</taxon>
        <taxon>Pseudomonadati</taxon>
        <taxon>Pseudomonadota</taxon>
        <taxon>Alphaproteobacteria</taxon>
        <taxon>Hyphomicrobiales</taxon>
        <taxon>Chelatococcaceae</taxon>
        <taxon>Chelatococcus</taxon>
    </lineage>
</organism>
<dbReference type="AlphaFoldDB" id="A0A916XQ52"/>
<protein>
    <submittedName>
        <fullName evidence="2">Uncharacterized protein</fullName>
    </submittedName>
</protein>
<feature type="transmembrane region" description="Helical" evidence="1">
    <location>
        <begin position="12"/>
        <end position="29"/>
    </location>
</feature>
<name>A0A916XQ52_9HYPH</name>
<evidence type="ECO:0000256" key="1">
    <source>
        <dbReference type="SAM" id="Phobius"/>
    </source>
</evidence>
<sequence>MLEPESDVGASIIGGLAGMTIFFIVYANWGPEDIQLVGFPALVALFLISAVAGRCVHLVALAWFRR</sequence>